<proteinExistence type="predicted"/>
<gene>
    <name evidence="1" type="ORF">JIV24_21725</name>
</gene>
<reference evidence="1 2" key="1">
    <citation type="submission" date="2021-01" db="EMBL/GenBank/DDBJ databases">
        <title>Carboxyliciviraga sp.nov., isolated from coastal sediments.</title>
        <authorList>
            <person name="Lu D."/>
            <person name="Zhang T."/>
        </authorList>
    </citation>
    <scope>NUCLEOTIDE SEQUENCE [LARGE SCALE GENOMIC DNA]</scope>
    <source>
        <strain evidence="1 2">N1Y132</strain>
    </source>
</reference>
<sequence>MIFNNWKYLRDKQGPRIVPDSDKPLPNSFIKYYSLSNNSVNAFTNRYLFFSHPSILNDPFDSCRQMVCLDKFSERQFVKLHERNQRLITPDMRYSHEHIQSRTSRLFREDKSDLEDSYLTFFWNLIFKDWGILSLAGVDNDMLMWSYYNNHQGFALEFENQLFEDNGIIGPFPINYADHYETISPRSIRLETEQLLYVTNVKYSQWSHEKEWRFLVNRENMSIPNYNDPTLELDKRKVSYKKDKVKSIILGYKFFAENMTKTYFGKGKRLYQFNPVSNEMDKLKIEIINYIIENNITVREVEIVENNTFSLNVMNIELICKQKGHEYYVVSEYYKKPSS</sequence>
<evidence type="ECO:0000313" key="2">
    <source>
        <dbReference type="Proteomes" id="UP000605676"/>
    </source>
</evidence>
<dbReference type="Proteomes" id="UP000605676">
    <property type="component" value="Unassembled WGS sequence"/>
</dbReference>
<protein>
    <submittedName>
        <fullName evidence="1">DUF2971 domain-containing protein</fullName>
    </submittedName>
</protein>
<dbReference type="RefSeq" id="WP_200467191.1">
    <property type="nucleotide sequence ID" value="NZ_JAENRR010000113.1"/>
</dbReference>
<comment type="caution">
    <text evidence="1">The sequence shown here is derived from an EMBL/GenBank/DDBJ whole genome shotgun (WGS) entry which is preliminary data.</text>
</comment>
<dbReference type="EMBL" id="JAENRR010000113">
    <property type="protein sequence ID" value="MBK3519974.1"/>
    <property type="molecule type" value="Genomic_DNA"/>
</dbReference>
<name>A0ABS1HQM7_9BACT</name>
<keyword evidence="2" id="KW-1185">Reference proteome</keyword>
<organism evidence="1 2">
    <name type="scientific">Carboxylicivirga marina</name>
    <dbReference type="NCBI Taxonomy" id="2800988"/>
    <lineage>
        <taxon>Bacteria</taxon>
        <taxon>Pseudomonadati</taxon>
        <taxon>Bacteroidota</taxon>
        <taxon>Bacteroidia</taxon>
        <taxon>Marinilabiliales</taxon>
        <taxon>Marinilabiliaceae</taxon>
        <taxon>Carboxylicivirga</taxon>
    </lineage>
</organism>
<accession>A0ABS1HQM7</accession>
<evidence type="ECO:0000313" key="1">
    <source>
        <dbReference type="EMBL" id="MBK3519974.1"/>
    </source>
</evidence>